<keyword evidence="13" id="KW-0862">Zinc</keyword>
<dbReference type="GO" id="GO:0046514">
    <property type="term" value="P:ceramide catabolic process"/>
    <property type="evidence" value="ECO:0007669"/>
    <property type="project" value="TreeGrafter"/>
</dbReference>
<evidence type="ECO:0000256" key="11">
    <source>
        <dbReference type="PIRSR" id="PIRSR602403-1"/>
    </source>
</evidence>
<evidence type="ECO:0000256" key="13">
    <source>
        <dbReference type="PIRSR" id="PIRSR608901-2"/>
    </source>
</evidence>
<feature type="binding site" evidence="12">
    <location>
        <position position="506"/>
    </location>
    <ligand>
        <name>Ca(2+)</name>
        <dbReference type="ChEBI" id="CHEBI:29108"/>
    </ligand>
</feature>
<feature type="binding site" evidence="12">
    <location>
        <position position="503"/>
    </location>
    <ligand>
        <name>Ca(2+)</name>
        <dbReference type="ChEBI" id="CHEBI:29108"/>
    </ligand>
</feature>
<evidence type="ECO:0000256" key="10">
    <source>
        <dbReference type="ARBA" id="ARBA00023136"/>
    </source>
</evidence>
<evidence type="ECO:0000256" key="1">
    <source>
        <dbReference type="ARBA" id="ARBA00001971"/>
    </source>
</evidence>
<evidence type="ECO:0000313" key="15">
    <source>
        <dbReference type="EMBL" id="PVH16192.1"/>
    </source>
</evidence>
<feature type="transmembrane region" description="Helical" evidence="14">
    <location>
        <begin position="518"/>
        <end position="537"/>
    </location>
</feature>
<dbReference type="PANTHER" id="PTHR46187">
    <property type="entry name" value="ALKALINE CERAMIDASE 3"/>
    <property type="match status" value="1"/>
</dbReference>
<evidence type="ECO:0000256" key="9">
    <source>
        <dbReference type="ARBA" id="ARBA00023004"/>
    </source>
</evidence>
<dbReference type="GO" id="GO:0005506">
    <property type="term" value="F:iron ion binding"/>
    <property type="evidence" value="ECO:0007669"/>
    <property type="project" value="InterPro"/>
</dbReference>
<dbReference type="GO" id="GO:0016811">
    <property type="term" value="F:hydrolase activity, acting on carbon-nitrogen (but not peptide) bonds, in linear amides"/>
    <property type="evidence" value="ECO:0007669"/>
    <property type="project" value="InterPro"/>
</dbReference>
<feature type="transmembrane region" description="Helical" evidence="14">
    <location>
        <begin position="634"/>
        <end position="651"/>
    </location>
</feature>
<dbReference type="Pfam" id="PF05875">
    <property type="entry name" value="Ceramidase"/>
    <property type="match status" value="1"/>
</dbReference>
<dbReference type="GO" id="GO:0016705">
    <property type="term" value="F:oxidoreductase activity, acting on paired donors, with incorporation or reduction of molecular oxygen"/>
    <property type="evidence" value="ECO:0007669"/>
    <property type="project" value="InterPro"/>
</dbReference>
<dbReference type="GO" id="GO:0005789">
    <property type="term" value="C:endoplasmic reticulum membrane"/>
    <property type="evidence" value="ECO:0007669"/>
    <property type="project" value="TreeGrafter"/>
</dbReference>
<protein>
    <submittedName>
        <fullName evidence="15">Uncharacterized protein</fullName>
    </submittedName>
</protein>
<name>A0A2V1AEN0_9ASCO</name>
<feature type="binding site" evidence="12">
    <location>
        <position position="508"/>
    </location>
    <ligand>
        <name>Ca(2+)</name>
        <dbReference type="ChEBI" id="CHEBI:29108"/>
    </ligand>
</feature>
<dbReference type="Pfam" id="PF00067">
    <property type="entry name" value="p450"/>
    <property type="match status" value="1"/>
</dbReference>
<feature type="binding site" evidence="13">
    <location>
        <position position="710"/>
    </location>
    <ligand>
        <name>Zn(2+)</name>
        <dbReference type="ChEBI" id="CHEBI:29105"/>
        <note>catalytic</note>
    </ligand>
</feature>
<evidence type="ECO:0000256" key="2">
    <source>
        <dbReference type="ARBA" id="ARBA00004141"/>
    </source>
</evidence>
<evidence type="ECO:0000256" key="8">
    <source>
        <dbReference type="ARBA" id="ARBA00022989"/>
    </source>
</evidence>
<evidence type="ECO:0000256" key="7">
    <source>
        <dbReference type="ARBA" id="ARBA00022801"/>
    </source>
</evidence>
<feature type="transmembrane region" description="Helical" evidence="14">
    <location>
        <begin position="663"/>
        <end position="678"/>
    </location>
</feature>
<dbReference type="RefSeq" id="XP_025337132.1">
    <property type="nucleotide sequence ID" value="XM_025482514.1"/>
</dbReference>
<evidence type="ECO:0000256" key="6">
    <source>
        <dbReference type="ARBA" id="ARBA00022723"/>
    </source>
</evidence>
<feature type="transmembrane region" description="Helical" evidence="14">
    <location>
        <begin position="20"/>
        <end position="39"/>
    </location>
</feature>
<evidence type="ECO:0000256" key="14">
    <source>
        <dbReference type="SAM" id="Phobius"/>
    </source>
</evidence>
<feature type="binding site" evidence="12">
    <location>
        <position position="517"/>
    </location>
    <ligand>
        <name>Ca(2+)</name>
        <dbReference type="ChEBI" id="CHEBI:29108"/>
    </ligand>
</feature>
<dbReference type="AlphaFoldDB" id="A0A2V1AEN0"/>
<dbReference type="PRINTS" id="PR00385">
    <property type="entry name" value="P450"/>
</dbReference>
<reference evidence="15 16" key="1">
    <citation type="submission" date="2017-12" db="EMBL/GenBank/DDBJ databases">
        <title>Genome Sequence of the Amphotericin B-resistant Candida duobushaemulonii strain, B09383.</title>
        <authorList>
            <person name="Chow N.A."/>
            <person name="Gade L."/>
            <person name="Batra D."/>
            <person name="Rowe L.A."/>
            <person name="Loparev V.N."/>
            <person name="Litvintseva A.P."/>
        </authorList>
    </citation>
    <scope>NUCLEOTIDE SEQUENCE [LARGE SCALE GENOMIC DNA]</scope>
    <source>
        <strain evidence="15 16">B09383</strain>
    </source>
</reference>
<dbReference type="CDD" id="cd11059">
    <property type="entry name" value="CYP_fungal"/>
    <property type="match status" value="1"/>
</dbReference>
<dbReference type="VEuPathDB" id="FungiDB:CXQ87_004060"/>
<keyword evidence="10 14" id="KW-0472">Membrane</keyword>
<comment type="cofactor">
    <cofactor evidence="1 11">
        <name>heme</name>
        <dbReference type="ChEBI" id="CHEBI:30413"/>
    </cofactor>
</comment>
<comment type="similarity">
    <text evidence="4">Belongs to the cytochrome P450 family.</text>
</comment>
<dbReference type="PRINTS" id="PR00465">
    <property type="entry name" value="EP450IV"/>
</dbReference>
<feature type="transmembrane region" description="Helical" evidence="14">
    <location>
        <begin position="707"/>
        <end position="723"/>
    </location>
</feature>
<feature type="transmembrane region" description="Helical" evidence="14">
    <location>
        <begin position="602"/>
        <end position="622"/>
    </location>
</feature>
<dbReference type="InterPro" id="IPR001128">
    <property type="entry name" value="Cyt_P450"/>
</dbReference>
<evidence type="ECO:0000256" key="3">
    <source>
        <dbReference type="ARBA" id="ARBA00009780"/>
    </source>
</evidence>
<keyword evidence="11" id="KW-0349">Heme</keyword>
<dbReference type="GO" id="GO:0020037">
    <property type="term" value="F:heme binding"/>
    <property type="evidence" value="ECO:0007669"/>
    <property type="project" value="InterPro"/>
</dbReference>
<feature type="transmembrane region" description="Helical" evidence="14">
    <location>
        <begin position="579"/>
        <end position="595"/>
    </location>
</feature>
<dbReference type="EMBL" id="PKFP01000004">
    <property type="protein sequence ID" value="PVH16192.1"/>
    <property type="molecule type" value="Genomic_DNA"/>
</dbReference>
<dbReference type="InterPro" id="IPR008901">
    <property type="entry name" value="ACER"/>
</dbReference>
<keyword evidence="16" id="KW-1185">Reference proteome</keyword>
<comment type="caution">
    <text evidence="15">The sequence shown here is derived from an EMBL/GenBank/DDBJ whole genome shotgun (WGS) entry which is preliminary data.</text>
</comment>
<feature type="binding site" evidence="13">
    <location>
        <position position="706"/>
    </location>
    <ligand>
        <name>Zn(2+)</name>
        <dbReference type="ChEBI" id="CHEBI:29105"/>
        <note>catalytic</note>
    </ligand>
</feature>
<comment type="cofactor">
    <cofactor evidence="13">
        <name>Zn(2+)</name>
        <dbReference type="ChEBI" id="CHEBI:29105"/>
    </cofactor>
</comment>
<feature type="binding site" description="axial binding residue" evidence="11">
    <location>
        <position position="457"/>
    </location>
    <ligand>
        <name>heme</name>
        <dbReference type="ChEBI" id="CHEBI:30413"/>
    </ligand>
    <ligandPart>
        <name>Fe</name>
        <dbReference type="ChEBI" id="CHEBI:18248"/>
    </ligandPart>
</feature>
<keyword evidence="8 14" id="KW-1133">Transmembrane helix</keyword>
<keyword evidence="9 11" id="KW-0408">Iron</keyword>
<dbReference type="SUPFAM" id="SSF48264">
    <property type="entry name" value="Cytochrome P450"/>
    <property type="match status" value="1"/>
</dbReference>
<dbReference type="GO" id="GO:0004497">
    <property type="term" value="F:monooxygenase activity"/>
    <property type="evidence" value="ECO:0007669"/>
    <property type="project" value="InterPro"/>
</dbReference>
<evidence type="ECO:0000256" key="12">
    <source>
        <dbReference type="PIRSR" id="PIRSR608901-1"/>
    </source>
</evidence>
<evidence type="ECO:0000256" key="4">
    <source>
        <dbReference type="ARBA" id="ARBA00010617"/>
    </source>
</evidence>
<accession>A0A2V1AEN0</accession>
<keyword evidence="6 11" id="KW-0479">Metal-binding</keyword>
<feature type="binding site" evidence="12">
    <location>
        <position position="504"/>
    </location>
    <ligand>
        <name>Ca(2+)</name>
        <dbReference type="ChEBI" id="CHEBI:29108"/>
    </ligand>
</feature>
<dbReference type="InterPro" id="IPR002403">
    <property type="entry name" value="Cyt_P450_E_grp-IV"/>
</dbReference>
<feature type="binding site" evidence="13">
    <location>
        <position position="565"/>
    </location>
    <ligand>
        <name>Zn(2+)</name>
        <dbReference type="ChEBI" id="CHEBI:29105"/>
        <note>catalytic</note>
    </ligand>
</feature>
<dbReference type="PANTHER" id="PTHR46187:SF3">
    <property type="entry name" value="ALKALINE CERAMIDASE 3"/>
    <property type="match status" value="1"/>
</dbReference>
<dbReference type="Proteomes" id="UP000244406">
    <property type="component" value="Unassembled WGS sequence"/>
</dbReference>
<evidence type="ECO:0000256" key="5">
    <source>
        <dbReference type="ARBA" id="ARBA00022692"/>
    </source>
</evidence>
<organism evidence="15 16">
    <name type="scientific">Candidozyma duobushaemuli</name>
    <dbReference type="NCBI Taxonomy" id="1231522"/>
    <lineage>
        <taxon>Eukaryota</taxon>
        <taxon>Fungi</taxon>
        <taxon>Dikarya</taxon>
        <taxon>Ascomycota</taxon>
        <taxon>Saccharomycotina</taxon>
        <taxon>Pichiomycetes</taxon>
        <taxon>Metschnikowiaceae</taxon>
        <taxon>Candidozyma</taxon>
    </lineage>
</organism>
<gene>
    <name evidence="15" type="ORF">CXQ87_004060</name>
</gene>
<evidence type="ECO:0000313" key="16">
    <source>
        <dbReference type="Proteomes" id="UP000244406"/>
    </source>
</evidence>
<dbReference type="Gene3D" id="1.10.630.10">
    <property type="entry name" value="Cytochrome P450"/>
    <property type="match status" value="1"/>
</dbReference>
<dbReference type="PROSITE" id="PS00086">
    <property type="entry name" value="CYTOCHROME_P450"/>
    <property type="match status" value="1"/>
</dbReference>
<comment type="subcellular location">
    <subcellularLocation>
        <location evidence="2">Membrane</location>
        <topology evidence="2">Multi-pass membrane protein</topology>
    </subcellularLocation>
</comment>
<dbReference type="GeneID" id="37004060"/>
<comment type="similarity">
    <text evidence="3">Belongs to the alkaline ceramidase family.</text>
</comment>
<proteinExistence type="inferred from homology"/>
<dbReference type="InterPro" id="IPR036396">
    <property type="entry name" value="Cyt_P450_sf"/>
</dbReference>
<sequence>MIKEALIYAYSSVANHQEHVCAVLLVWLVLHTFVLHPFLISPLRHVPGPYWNRVSKIPFMKASWGASLVTKTHRWHAEYGDVVILAPNMVSCNGDPKYLTDIYTKNMPKSRFYENFSNHGNRKNVFSTLTNPEHLRLKKIIQNLYSKGAVLKNVNRQNLIEKVTFLMEDLQRNRGSSVDVFTLFAALAMDAVSGFEVGLQNSTDLLQKPEKRPIVASFRNISSMGFWTTRMPWFWGFAATKQILQDVEVCDKFEMDLYNQAEANVPIKQPGVNLTTLEALKKSGIRGKDAYSLLTDNLFAGHETTAVSMTYLCFQLSRDINKNRQERLRNEIRGNFGTGAFPQIVDDIEAVERLPYLDAVLKETMRAHSAIPGSEPRVTERPYEVSINGKCVRIPSGTEISCQPYSMHRVESIFPQPDEWIPERWLQGEHEKYEDYSARIQTMNKYVFAFGKGIRMCLGMNLAVTEMKLACANMYWRFHSSIDREWCSGTGRGLSGIPTSTIDWCEENYVVSPFIAEALNTITNSVFIALAAFAIFHAHTNHLELRFQLSALGFMLVGVGSWCFHMTLRYEYQLLDELPMIYATCIPFWSVFSEFKDRKGQILVGVGIFTAANLLTLIYLHFKNPTIHQTAYGLLNAGIIFKSFSLAKVHVHDAKASAQLNRTMFWGIAHFLFGYFLWNCDIHLCSHVRATRREWGMPYGFVLEGHGWWHIFTGVGVYFYLVYEEYLRCFLTKTERFYEFRWIAGLPVVQLIDADGLVAFKKAEQEKKAI</sequence>
<keyword evidence="12" id="KW-0106">Calcium</keyword>
<dbReference type="GO" id="GO:0046513">
    <property type="term" value="P:ceramide biosynthetic process"/>
    <property type="evidence" value="ECO:0007669"/>
    <property type="project" value="TreeGrafter"/>
</dbReference>
<keyword evidence="7" id="KW-0378">Hydrolase</keyword>
<keyword evidence="5 14" id="KW-0812">Transmembrane</keyword>
<dbReference type="InterPro" id="IPR017972">
    <property type="entry name" value="Cyt_P450_CS"/>
</dbReference>
<feature type="transmembrane region" description="Helical" evidence="14">
    <location>
        <begin position="549"/>
        <end position="567"/>
    </location>
</feature>